<dbReference type="AlphaFoldDB" id="A0A0J7J006"/>
<evidence type="ECO:0000313" key="2">
    <source>
        <dbReference type="Proteomes" id="UP000035900"/>
    </source>
</evidence>
<dbReference type="STRING" id="1304281.ACM44_06145"/>
<keyword evidence="2" id="KW-1185">Reference proteome</keyword>
<dbReference type="Proteomes" id="UP000035900">
    <property type="component" value="Unassembled WGS sequence"/>
</dbReference>
<gene>
    <name evidence="1" type="ORF">ACM44_06145</name>
</gene>
<dbReference type="PROSITE" id="PS51257">
    <property type="entry name" value="PROKAR_LIPOPROTEIN"/>
    <property type="match status" value="1"/>
</dbReference>
<comment type="caution">
    <text evidence="1">The sequence shown here is derived from an EMBL/GenBank/DDBJ whole genome shotgun (WGS) entry which is preliminary data.</text>
</comment>
<name>A0A0J7J006_9FLAO</name>
<dbReference type="RefSeq" id="WP_048499133.1">
    <property type="nucleotide sequence ID" value="NZ_LFNG01000006.1"/>
</dbReference>
<reference evidence="1 2" key="1">
    <citation type="journal article" date="2004" name="Int. J. Syst. Evol. Microbiol.">
        <title>Kaistella koreensis gen. nov., sp. nov., a novel member of the Chryseobacterium-Bergeyella-Riemerella branch.</title>
        <authorList>
            <person name="Kim M.K."/>
            <person name="Im W.T."/>
            <person name="Shin Y.K."/>
            <person name="Lim J.H."/>
            <person name="Kim S.H."/>
            <person name="Lee B.C."/>
            <person name="Park M.Y."/>
            <person name="Lee K.Y."/>
            <person name="Lee S.T."/>
        </authorList>
    </citation>
    <scope>NUCLEOTIDE SEQUENCE [LARGE SCALE GENOMIC DNA]</scope>
    <source>
        <strain evidence="1 2">CCUG 49689</strain>
    </source>
</reference>
<evidence type="ECO:0008006" key="3">
    <source>
        <dbReference type="Google" id="ProtNLM"/>
    </source>
</evidence>
<proteinExistence type="predicted"/>
<evidence type="ECO:0000313" key="1">
    <source>
        <dbReference type="EMBL" id="KMQ71788.1"/>
    </source>
</evidence>
<accession>A0A0J7J006</accession>
<sequence>MIRFFITFSLILFFGCNNSETQQNEELNRIVQSICIYHSLTNKINPEILPLTVYSSNERDNIIYQYPSVDIEEILNAYPNYTKTDSLKILNNTYELNRINIIKDINPKLKYNTAKSNKNTFQVSSPIFLSNDQMAFIVVTKWDKLGYFQENIYILKRDLEKWNVVNSRIGQKQ</sequence>
<organism evidence="1 2">
    <name type="scientific">Chryseobacterium koreense CCUG 49689</name>
    <dbReference type="NCBI Taxonomy" id="1304281"/>
    <lineage>
        <taxon>Bacteria</taxon>
        <taxon>Pseudomonadati</taxon>
        <taxon>Bacteroidota</taxon>
        <taxon>Flavobacteriia</taxon>
        <taxon>Flavobacteriales</taxon>
        <taxon>Weeksellaceae</taxon>
        <taxon>Chryseobacterium group</taxon>
        <taxon>Chryseobacterium</taxon>
    </lineage>
</organism>
<protein>
    <recommendedName>
        <fullName evidence="3">Lipoprotein</fullName>
    </recommendedName>
</protein>
<dbReference type="EMBL" id="LFNG01000006">
    <property type="protein sequence ID" value="KMQ71788.1"/>
    <property type="molecule type" value="Genomic_DNA"/>
</dbReference>
<dbReference type="PATRIC" id="fig|1304281.5.peg.1316"/>